<organism evidence="1 2">
    <name type="scientific">Prauserella rugosa</name>
    <dbReference type="NCBI Taxonomy" id="43354"/>
    <lineage>
        <taxon>Bacteria</taxon>
        <taxon>Bacillati</taxon>
        <taxon>Actinomycetota</taxon>
        <taxon>Actinomycetes</taxon>
        <taxon>Pseudonocardiales</taxon>
        <taxon>Pseudonocardiaceae</taxon>
        <taxon>Prauserella</taxon>
    </lineage>
</organism>
<dbReference type="Proteomes" id="UP000317303">
    <property type="component" value="Unassembled WGS sequence"/>
</dbReference>
<protein>
    <submittedName>
        <fullName evidence="1">Uncharacterized protein</fullName>
    </submittedName>
</protein>
<name>A0A660C651_9PSEU</name>
<dbReference type="EMBL" id="VLJV01000001">
    <property type="protein sequence ID" value="TWH18978.1"/>
    <property type="molecule type" value="Genomic_DNA"/>
</dbReference>
<gene>
    <name evidence="1" type="ORF">JD82_00800</name>
</gene>
<evidence type="ECO:0000313" key="1">
    <source>
        <dbReference type="EMBL" id="TWH18978.1"/>
    </source>
</evidence>
<dbReference type="AlphaFoldDB" id="A0A660C651"/>
<sequence length="120" mass="13156">MLRSQGPVLRPQGRVLRIQGLVLRIQEPVLGFREPVLGFREPVLSFRVAVESVVLVDEPPAGRCHDAANTAHGPRPGAAWMLTRHRADTTQGTAPASCEHRPLCGAEWVYFAYSESMSPA</sequence>
<keyword evidence="2" id="KW-1185">Reference proteome</keyword>
<comment type="caution">
    <text evidence="1">The sequence shown here is derived from an EMBL/GenBank/DDBJ whole genome shotgun (WGS) entry which is preliminary data.</text>
</comment>
<reference evidence="1 2" key="1">
    <citation type="submission" date="2019-07" db="EMBL/GenBank/DDBJ databases">
        <title>R&amp;d 2014.</title>
        <authorList>
            <person name="Klenk H.-P."/>
        </authorList>
    </citation>
    <scope>NUCLEOTIDE SEQUENCE [LARGE SCALE GENOMIC DNA]</scope>
    <source>
        <strain evidence="1 2">DSM 43194</strain>
    </source>
</reference>
<proteinExistence type="predicted"/>
<accession>A0A660C651</accession>
<evidence type="ECO:0000313" key="2">
    <source>
        <dbReference type="Proteomes" id="UP000317303"/>
    </source>
</evidence>